<dbReference type="EMBL" id="FOLE01000001">
    <property type="protein sequence ID" value="SFB78295.1"/>
    <property type="molecule type" value="Genomic_DNA"/>
</dbReference>
<name>A0A1I1DTK8_9BACT</name>
<dbReference type="SUPFAM" id="SSF52266">
    <property type="entry name" value="SGNH hydrolase"/>
    <property type="match status" value="1"/>
</dbReference>
<dbReference type="Proteomes" id="UP000199514">
    <property type="component" value="Unassembled WGS sequence"/>
</dbReference>
<feature type="domain" description="GSCFA" evidence="1">
    <location>
        <begin position="22"/>
        <end position="254"/>
    </location>
</feature>
<dbReference type="PROSITE" id="PS51257">
    <property type="entry name" value="PROKAR_LIPOPROTEIN"/>
    <property type="match status" value="1"/>
</dbReference>
<accession>A0A1I1DTK8</accession>
<proteinExistence type="predicted"/>
<dbReference type="InterPro" id="IPR014982">
    <property type="entry name" value="GSCFA"/>
</dbReference>
<sequence length="321" mass="37114">MNFRTTFNIPPADFPIQYAGSLVSLGSCFADLMGQRLSNAKFDMLANPFGTIFNPISLFGLLQADAHFFEPYFVEHQGIWYNYQAHSQCAATSREALAQDLGARTEMLQRYLQKSNYLIITLGTAWVYELTAQAQTVANCHKQPTKTFGKRLLGVEEIEGAFVQCYDFLQKINPSLNIILTVSPVRHLKDTLPLNAVSKSVLRLASHYISEKHKKVSYFPVYELLTDDLRDYRFYAPDMIHPSEVAENYIWEQFTQTYCRPETMTLMQQWHEIRRDLAHRPFLPESAAHQAFLQKLLQKLERIAAHLPVKEEMEQVRRQLI</sequence>
<evidence type="ECO:0000259" key="1">
    <source>
        <dbReference type="Pfam" id="PF08885"/>
    </source>
</evidence>
<keyword evidence="3" id="KW-1185">Reference proteome</keyword>
<reference evidence="2 3" key="1">
    <citation type="submission" date="2016-10" db="EMBL/GenBank/DDBJ databases">
        <authorList>
            <person name="de Groot N.N."/>
        </authorList>
    </citation>
    <scope>NUCLEOTIDE SEQUENCE [LARGE SCALE GENOMIC DNA]</scope>
    <source>
        <strain evidence="2 3">DSM 6793</strain>
    </source>
</reference>
<protein>
    <submittedName>
        <fullName evidence="2">GSCFA family protein</fullName>
    </submittedName>
</protein>
<evidence type="ECO:0000313" key="3">
    <source>
        <dbReference type="Proteomes" id="UP000199514"/>
    </source>
</evidence>
<dbReference type="OrthoDB" id="9807687at2"/>
<gene>
    <name evidence="2" type="ORF">SAMN05421780_101459</name>
</gene>
<dbReference type="RefSeq" id="WP_091506597.1">
    <property type="nucleotide sequence ID" value="NZ_FOLE01000001.1"/>
</dbReference>
<dbReference type="Pfam" id="PF08885">
    <property type="entry name" value="GSCFA"/>
    <property type="match status" value="1"/>
</dbReference>
<evidence type="ECO:0000313" key="2">
    <source>
        <dbReference type="EMBL" id="SFB78295.1"/>
    </source>
</evidence>
<organism evidence="2 3">
    <name type="scientific">Flexibacter flexilis DSM 6793</name>
    <dbReference type="NCBI Taxonomy" id="927664"/>
    <lineage>
        <taxon>Bacteria</taxon>
        <taxon>Pseudomonadati</taxon>
        <taxon>Bacteroidota</taxon>
        <taxon>Cytophagia</taxon>
        <taxon>Cytophagales</taxon>
        <taxon>Flexibacteraceae</taxon>
        <taxon>Flexibacter</taxon>
    </lineage>
</organism>
<dbReference type="AlphaFoldDB" id="A0A1I1DTK8"/>
<dbReference type="STRING" id="927664.SAMN05421780_101459"/>